<evidence type="ECO:0000313" key="1">
    <source>
        <dbReference type="EMBL" id="GGL02384.1"/>
    </source>
</evidence>
<comment type="caution">
    <text evidence="1">The sequence shown here is derived from an EMBL/GenBank/DDBJ whole genome shotgun (WGS) entry which is preliminary data.</text>
</comment>
<evidence type="ECO:0000313" key="2">
    <source>
        <dbReference type="Proteomes" id="UP000645217"/>
    </source>
</evidence>
<dbReference type="RefSeq" id="WP_203968596.1">
    <property type="nucleotide sequence ID" value="NZ_BMNT01000029.1"/>
</dbReference>
<dbReference type="SUPFAM" id="SSF55729">
    <property type="entry name" value="Acyl-CoA N-acyltransferases (Nat)"/>
    <property type="match status" value="1"/>
</dbReference>
<dbReference type="Gene3D" id="3.40.630.30">
    <property type="match status" value="1"/>
</dbReference>
<dbReference type="PANTHER" id="PTHR43610">
    <property type="entry name" value="BLL6696 PROTEIN"/>
    <property type="match status" value="1"/>
</dbReference>
<accession>A0A917VPX3</accession>
<dbReference type="AlphaFoldDB" id="A0A917VPX3"/>
<organism evidence="1 2">
    <name type="scientific">Sphaerisporangium melleum</name>
    <dbReference type="NCBI Taxonomy" id="321316"/>
    <lineage>
        <taxon>Bacteria</taxon>
        <taxon>Bacillati</taxon>
        <taxon>Actinomycetota</taxon>
        <taxon>Actinomycetes</taxon>
        <taxon>Streptosporangiales</taxon>
        <taxon>Streptosporangiaceae</taxon>
        <taxon>Sphaerisporangium</taxon>
    </lineage>
</organism>
<sequence>MCWSSCAAGLAASAGPRAVPSIATALALIVAFVLIHPWATGSPLRSPGGGGPGAFEHWNVARVDLKTDARNGRSRAAIAGVGARSEGVPRNWSRSWAPGEHGLPRDSAMYSIIAQGWPERRARLRARVASIVERAKPGKESPARRRPS</sequence>
<gene>
    <name evidence="1" type="ORF">GCM10007964_50570</name>
</gene>
<name>A0A917VPX3_9ACTN</name>
<dbReference type="EMBL" id="BMNT01000029">
    <property type="protein sequence ID" value="GGL02384.1"/>
    <property type="molecule type" value="Genomic_DNA"/>
</dbReference>
<dbReference type="Proteomes" id="UP000645217">
    <property type="component" value="Unassembled WGS sequence"/>
</dbReference>
<dbReference type="InterPro" id="IPR016181">
    <property type="entry name" value="Acyl_CoA_acyltransferase"/>
</dbReference>
<dbReference type="PANTHER" id="PTHR43610:SF1">
    <property type="entry name" value="N-ACETYLTRANSFERASE DOMAIN-CONTAINING PROTEIN"/>
    <property type="match status" value="1"/>
</dbReference>
<reference evidence="1" key="1">
    <citation type="journal article" date="2014" name="Int. J. Syst. Evol. Microbiol.">
        <title>Complete genome sequence of Corynebacterium casei LMG S-19264T (=DSM 44701T), isolated from a smear-ripened cheese.</title>
        <authorList>
            <consortium name="US DOE Joint Genome Institute (JGI-PGF)"/>
            <person name="Walter F."/>
            <person name="Albersmeier A."/>
            <person name="Kalinowski J."/>
            <person name="Ruckert C."/>
        </authorList>
    </citation>
    <scope>NUCLEOTIDE SEQUENCE</scope>
    <source>
        <strain evidence="1">JCM 13064</strain>
    </source>
</reference>
<protein>
    <submittedName>
        <fullName evidence="1">Uncharacterized protein</fullName>
    </submittedName>
</protein>
<reference evidence="1" key="2">
    <citation type="submission" date="2020-09" db="EMBL/GenBank/DDBJ databases">
        <authorList>
            <person name="Sun Q."/>
            <person name="Ohkuma M."/>
        </authorList>
    </citation>
    <scope>NUCLEOTIDE SEQUENCE</scope>
    <source>
        <strain evidence="1">JCM 13064</strain>
    </source>
</reference>
<keyword evidence="2" id="KW-1185">Reference proteome</keyword>
<proteinExistence type="predicted"/>